<sequence>MLMSFQDRSKSLVHNDKNREELLGTVQQLFQEFIDAQDDCFHMANLPPNWGNNLPAVNELDTLITNILKAKKEGPGPLAKLVGDVYSQMHPQLKDAMSHDIQKDPLVTNAAKARLAYLRIMIHLSLLENAKKGHKETTTFWNQINEKLATRPRVMEQRKHCQQRECARHFSPHWPK</sequence>
<reference evidence="1 2" key="1">
    <citation type="submission" date="2015-08" db="EMBL/GenBank/DDBJ databases">
        <title>Next Generation Sequencing and Analysis of the Genome of Puccinia sorghi L Schw, the Causal Agent of Maize Common Rust.</title>
        <authorList>
            <person name="Rochi L."/>
            <person name="Burguener G."/>
            <person name="Darino M."/>
            <person name="Turjanski A."/>
            <person name="Kreff E."/>
            <person name="Dieguez M.J."/>
            <person name="Sacco F."/>
        </authorList>
    </citation>
    <scope>NUCLEOTIDE SEQUENCE [LARGE SCALE GENOMIC DNA]</scope>
    <source>
        <strain evidence="1 2">RO10H11247</strain>
    </source>
</reference>
<evidence type="ECO:0000313" key="2">
    <source>
        <dbReference type="Proteomes" id="UP000037035"/>
    </source>
</evidence>
<accession>A0A0L6USP7</accession>
<keyword evidence="2" id="KW-1185">Reference proteome</keyword>
<evidence type="ECO:0000313" key="1">
    <source>
        <dbReference type="EMBL" id="KNZ51267.1"/>
    </source>
</evidence>
<proteinExistence type="predicted"/>
<gene>
    <name evidence="1" type="ORF">VP01_4015g1</name>
</gene>
<dbReference type="Proteomes" id="UP000037035">
    <property type="component" value="Unassembled WGS sequence"/>
</dbReference>
<dbReference type="VEuPathDB" id="FungiDB:VP01_4015g1"/>
<comment type="caution">
    <text evidence="1">The sequence shown here is derived from an EMBL/GenBank/DDBJ whole genome shotgun (WGS) entry which is preliminary data.</text>
</comment>
<name>A0A0L6USP7_9BASI</name>
<dbReference type="AlphaFoldDB" id="A0A0L6USP7"/>
<organism evidence="1 2">
    <name type="scientific">Puccinia sorghi</name>
    <dbReference type="NCBI Taxonomy" id="27349"/>
    <lineage>
        <taxon>Eukaryota</taxon>
        <taxon>Fungi</taxon>
        <taxon>Dikarya</taxon>
        <taxon>Basidiomycota</taxon>
        <taxon>Pucciniomycotina</taxon>
        <taxon>Pucciniomycetes</taxon>
        <taxon>Pucciniales</taxon>
        <taxon>Pucciniaceae</taxon>
        <taxon>Puccinia</taxon>
    </lineage>
</organism>
<protein>
    <submittedName>
        <fullName evidence="1">Uncharacterized protein</fullName>
    </submittedName>
</protein>
<dbReference type="EMBL" id="LAVV01009075">
    <property type="protein sequence ID" value="KNZ51267.1"/>
    <property type="molecule type" value="Genomic_DNA"/>
</dbReference>
<dbReference type="OrthoDB" id="10630977at2759"/>